<evidence type="ECO:0000256" key="1">
    <source>
        <dbReference type="ARBA" id="ARBA00022490"/>
    </source>
</evidence>
<dbReference type="Pfam" id="PF08545">
    <property type="entry name" value="ACP_syn_III"/>
    <property type="match status" value="1"/>
</dbReference>
<feature type="domain" description="Beta-ketoacyl-[acyl-carrier-protein] synthase III N-terminal" evidence="3">
    <location>
        <begin position="17"/>
        <end position="61"/>
    </location>
</feature>
<dbReference type="GO" id="GO:0004315">
    <property type="term" value="F:3-oxoacyl-[acyl-carrier-protein] synthase activity"/>
    <property type="evidence" value="ECO:0007669"/>
    <property type="project" value="InterPro"/>
</dbReference>
<gene>
    <name evidence="4" type="ORF">AB5J54_33385</name>
</gene>
<dbReference type="SUPFAM" id="SSF53901">
    <property type="entry name" value="Thiolase-like"/>
    <property type="match status" value="1"/>
</dbReference>
<protein>
    <recommendedName>
        <fullName evidence="3">Beta-ketoacyl-[acyl-carrier-protein] synthase III N-terminal domain-containing protein</fullName>
    </recommendedName>
</protein>
<dbReference type="InterPro" id="IPR013751">
    <property type="entry name" value="ACP_syn_III_N"/>
</dbReference>
<evidence type="ECO:0000259" key="3">
    <source>
        <dbReference type="Pfam" id="PF08545"/>
    </source>
</evidence>
<dbReference type="RefSeq" id="WP_369147644.1">
    <property type="nucleotide sequence ID" value="NZ_CP163444.1"/>
</dbReference>
<dbReference type="GO" id="GO:0006633">
    <property type="term" value="P:fatty acid biosynthetic process"/>
    <property type="evidence" value="ECO:0007669"/>
    <property type="project" value="InterPro"/>
</dbReference>
<dbReference type="Gene3D" id="3.40.47.10">
    <property type="match status" value="1"/>
</dbReference>
<feature type="compositionally biased region" description="Basic and acidic residues" evidence="2">
    <location>
        <begin position="150"/>
        <end position="165"/>
    </location>
</feature>
<reference evidence="4" key="1">
    <citation type="submission" date="2024-07" db="EMBL/GenBank/DDBJ databases">
        <authorList>
            <person name="Yu S.T."/>
        </authorList>
    </citation>
    <scope>NUCLEOTIDE SEQUENCE</scope>
    <source>
        <strain evidence="4">R44</strain>
    </source>
</reference>
<accession>A0AB39TAT6</accession>
<keyword evidence="1" id="KW-0963">Cytoplasm</keyword>
<evidence type="ECO:0000256" key="2">
    <source>
        <dbReference type="SAM" id="MobiDB-lite"/>
    </source>
</evidence>
<dbReference type="AlphaFoldDB" id="A0AB39TAT6"/>
<evidence type="ECO:0000313" key="4">
    <source>
        <dbReference type="EMBL" id="XDQ75125.1"/>
    </source>
</evidence>
<feature type="region of interest" description="Disordered" evidence="2">
    <location>
        <begin position="89"/>
        <end position="165"/>
    </location>
</feature>
<proteinExistence type="predicted"/>
<dbReference type="InterPro" id="IPR016039">
    <property type="entry name" value="Thiolase-like"/>
</dbReference>
<name>A0AB39TAT6_9ACTN</name>
<organism evidence="4">
    <name type="scientific">Streptomyces sp. R44</name>
    <dbReference type="NCBI Taxonomy" id="3238633"/>
    <lineage>
        <taxon>Bacteria</taxon>
        <taxon>Bacillati</taxon>
        <taxon>Actinomycetota</taxon>
        <taxon>Actinomycetes</taxon>
        <taxon>Kitasatosporales</taxon>
        <taxon>Streptomycetaceae</taxon>
        <taxon>Streptomyces</taxon>
    </lineage>
</organism>
<dbReference type="EMBL" id="CP163444">
    <property type="protein sequence ID" value="XDQ75125.1"/>
    <property type="molecule type" value="Genomic_DNA"/>
</dbReference>
<sequence>MQRVRLRHRGGQRPDLSGVVDSVLIVAPEIHSRIVDPTGRDTSAIFGDGAGAVVLRRDITADQGALPTLDPCGDGSDHHLIQVPGELEQPHGSRWFGMAGAPPRQGADRAGPGPPDHPCLPRHARVDLRVHLADGLPPAPPAHPTSTRSRHPEGRFHEGSGLRGC</sequence>